<dbReference type="PANTHER" id="PTHR19282:SF555">
    <property type="entry name" value="TETRASPANIN-2A"/>
    <property type="match status" value="1"/>
</dbReference>
<dbReference type="WBParaSite" id="jg5100">
    <property type="protein sequence ID" value="jg5100"/>
    <property type="gene ID" value="jg5100"/>
</dbReference>
<evidence type="ECO:0000256" key="3">
    <source>
        <dbReference type="ARBA" id="ARBA00022692"/>
    </source>
</evidence>
<dbReference type="CDD" id="cd03127">
    <property type="entry name" value="tetraspanin_LEL"/>
    <property type="match status" value="1"/>
</dbReference>
<dbReference type="GO" id="GO:0005886">
    <property type="term" value="C:plasma membrane"/>
    <property type="evidence" value="ECO:0007669"/>
    <property type="project" value="TreeGrafter"/>
</dbReference>
<evidence type="ECO:0000256" key="4">
    <source>
        <dbReference type="ARBA" id="ARBA00022989"/>
    </source>
</evidence>
<dbReference type="PRINTS" id="PR00259">
    <property type="entry name" value="TMFOUR"/>
</dbReference>
<dbReference type="PIRSF" id="PIRSF002419">
    <property type="entry name" value="Tetraspanin"/>
    <property type="match status" value="1"/>
</dbReference>
<keyword evidence="7" id="KW-1185">Reference proteome</keyword>
<dbReference type="AlphaFoldDB" id="A0A915EGJ1"/>
<evidence type="ECO:0000256" key="2">
    <source>
        <dbReference type="ARBA" id="ARBA00006840"/>
    </source>
</evidence>
<dbReference type="Gene3D" id="1.10.1450.10">
    <property type="entry name" value="Tetraspanin"/>
    <property type="match status" value="1"/>
</dbReference>
<dbReference type="InterPro" id="IPR018499">
    <property type="entry name" value="Tetraspanin/Peripherin"/>
</dbReference>
<dbReference type="InterPro" id="IPR000301">
    <property type="entry name" value="Tetraspanin_animals"/>
</dbReference>
<dbReference type="PANTHER" id="PTHR19282">
    <property type="entry name" value="TETRASPANIN"/>
    <property type="match status" value="1"/>
</dbReference>
<evidence type="ECO:0000256" key="5">
    <source>
        <dbReference type="ARBA" id="ARBA00023136"/>
    </source>
</evidence>
<evidence type="ECO:0000313" key="8">
    <source>
        <dbReference type="WBParaSite" id="jg5100"/>
    </source>
</evidence>
<name>A0A915EGJ1_9BILA</name>
<feature type="transmembrane region" description="Helical" evidence="6">
    <location>
        <begin position="12"/>
        <end position="37"/>
    </location>
</feature>
<evidence type="ECO:0000256" key="6">
    <source>
        <dbReference type="RuleBase" id="RU361218"/>
    </source>
</evidence>
<reference evidence="8" key="1">
    <citation type="submission" date="2022-11" db="UniProtKB">
        <authorList>
            <consortium name="WormBaseParasite"/>
        </authorList>
    </citation>
    <scope>IDENTIFICATION</scope>
</reference>
<keyword evidence="4 6" id="KW-1133">Transmembrane helix</keyword>
<comment type="similarity">
    <text evidence="2 6">Belongs to the tetraspanin (TM4SF) family.</text>
</comment>
<feature type="transmembrane region" description="Helical" evidence="6">
    <location>
        <begin position="74"/>
        <end position="96"/>
    </location>
</feature>
<organism evidence="7 8">
    <name type="scientific">Ditylenchus dipsaci</name>
    <dbReference type="NCBI Taxonomy" id="166011"/>
    <lineage>
        <taxon>Eukaryota</taxon>
        <taxon>Metazoa</taxon>
        <taxon>Ecdysozoa</taxon>
        <taxon>Nematoda</taxon>
        <taxon>Chromadorea</taxon>
        <taxon>Rhabditida</taxon>
        <taxon>Tylenchina</taxon>
        <taxon>Tylenchomorpha</taxon>
        <taxon>Sphaerularioidea</taxon>
        <taxon>Anguinidae</taxon>
        <taxon>Anguininae</taxon>
        <taxon>Ditylenchus</taxon>
    </lineage>
</organism>
<dbReference type="Pfam" id="PF00335">
    <property type="entry name" value="Tetraspanin"/>
    <property type="match status" value="1"/>
</dbReference>
<protein>
    <recommendedName>
        <fullName evidence="6">Tetraspanin</fullName>
    </recommendedName>
</protein>
<sequence>MRNGYGNSCSRACFLFFTFFFWLNGIALLCFGLWVLLDPARYYTLDLVDFSEDEPLLKFATYGLLAVAGSERCLVGSFIFFLMLILLIKASLAFMAQSYKDKFPDNRMQVYLANISQTRYYRDKWVQPEMDTIQFYQQCCGGYGPKDYLNSFWYITNTERGTRSFVPQSCCRQSQQVNTKGCGTLMKQWTNNQTYIFIIVTAATALTDLIGISIGLIYMRQISEYSFVTN</sequence>
<evidence type="ECO:0000256" key="1">
    <source>
        <dbReference type="ARBA" id="ARBA00004141"/>
    </source>
</evidence>
<dbReference type="InterPro" id="IPR008952">
    <property type="entry name" value="Tetraspanin_EC2_sf"/>
</dbReference>
<comment type="subcellular location">
    <subcellularLocation>
        <location evidence="1 6">Membrane</location>
        <topology evidence="1 6">Multi-pass membrane protein</topology>
    </subcellularLocation>
</comment>
<keyword evidence="5 6" id="KW-0472">Membrane</keyword>
<proteinExistence type="inferred from homology"/>
<keyword evidence="3 6" id="KW-0812">Transmembrane</keyword>
<comment type="caution">
    <text evidence="6">Lacks conserved residue(s) required for the propagation of feature annotation.</text>
</comment>
<dbReference type="Proteomes" id="UP000887574">
    <property type="component" value="Unplaced"/>
</dbReference>
<evidence type="ECO:0000313" key="7">
    <source>
        <dbReference type="Proteomes" id="UP000887574"/>
    </source>
</evidence>
<feature type="transmembrane region" description="Helical" evidence="6">
    <location>
        <begin position="195"/>
        <end position="219"/>
    </location>
</feature>
<dbReference type="SUPFAM" id="SSF48652">
    <property type="entry name" value="Tetraspanin"/>
    <property type="match status" value="1"/>
</dbReference>
<accession>A0A915EGJ1</accession>